<evidence type="ECO:0000259" key="9">
    <source>
        <dbReference type="Pfam" id="PF02784"/>
    </source>
</evidence>
<name>A0A1Y6BDC1_9NEIS</name>
<dbReference type="GO" id="GO:0008836">
    <property type="term" value="F:diaminopimelate decarboxylase activity"/>
    <property type="evidence" value="ECO:0007669"/>
    <property type="project" value="UniProtKB-UniRule"/>
</dbReference>
<dbReference type="InterPro" id="IPR002986">
    <property type="entry name" value="DAP_deCOOHase_LysA"/>
</dbReference>
<feature type="binding site" evidence="5">
    <location>
        <position position="326"/>
    </location>
    <ligand>
        <name>substrate</name>
    </ligand>
</feature>
<dbReference type="EMBL" id="FXAG01000002">
    <property type="protein sequence ID" value="SME97810.1"/>
    <property type="molecule type" value="Genomic_DNA"/>
</dbReference>
<feature type="binding site" evidence="5">
    <location>
        <position position="330"/>
    </location>
    <ligand>
        <name>substrate</name>
    </ligand>
</feature>
<keyword evidence="4 5" id="KW-0456">Lyase</keyword>
<dbReference type="InterPro" id="IPR022657">
    <property type="entry name" value="De-COase2_CS"/>
</dbReference>
<keyword evidence="2 5" id="KW-0210">Decarboxylase</keyword>
<dbReference type="InterPro" id="IPR029066">
    <property type="entry name" value="PLP-binding_barrel"/>
</dbReference>
<evidence type="ECO:0000256" key="6">
    <source>
        <dbReference type="NCBIfam" id="TIGR01048"/>
    </source>
</evidence>
<keyword evidence="5" id="KW-0028">Amino-acid biosynthesis</keyword>
<feature type="binding site" evidence="5">
    <location>
        <position position="290"/>
    </location>
    <ligand>
        <name>substrate</name>
    </ligand>
</feature>
<keyword evidence="11" id="KW-1185">Reference proteome</keyword>
<reference evidence="11" key="1">
    <citation type="submission" date="2017-04" db="EMBL/GenBank/DDBJ databases">
        <authorList>
            <person name="Varghese N."/>
            <person name="Submissions S."/>
        </authorList>
    </citation>
    <scope>NUCLEOTIDE SEQUENCE [LARGE SCALE GENOMIC DNA]</scope>
    <source>
        <strain evidence="11">DSM 22618</strain>
    </source>
</reference>
<dbReference type="InterPro" id="IPR009006">
    <property type="entry name" value="Ala_racemase/Decarboxylase_C"/>
</dbReference>
<dbReference type="Proteomes" id="UP000192920">
    <property type="component" value="Unassembled WGS sequence"/>
</dbReference>
<dbReference type="GO" id="GO:0030170">
    <property type="term" value="F:pyridoxal phosphate binding"/>
    <property type="evidence" value="ECO:0007669"/>
    <property type="project" value="UniProtKB-UniRule"/>
</dbReference>
<protein>
    <recommendedName>
        <fullName evidence="5 6">Diaminopimelate decarboxylase</fullName>
        <shortName evidence="5">DAP decarboxylase</shortName>
        <shortName evidence="5">DAPDC</shortName>
        <ecNumber evidence="5 6">4.1.1.20</ecNumber>
    </recommendedName>
</protein>
<proteinExistence type="inferred from homology"/>
<feature type="active site" description="Proton donor" evidence="7">
    <location>
        <position position="361"/>
    </location>
</feature>
<organism evidence="10 11">
    <name type="scientific">Pseudogulbenkiania subflava DSM 22618</name>
    <dbReference type="NCBI Taxonomy" id="1123014"/>
    <lineage>
        <taxon>Bacteria</taxon>
        <taxon>Pseudomonadati</taxon>
        <taxon>Pseudomonadota</taxon>
        <taxon>Betaproteobacteria</taxon>
        <taxon>Neisseriales</taxon>
        <taxon>Chromobacteriaceae</taxon>
        <taxon>Pseudogulbenkiania</taxon>
    </lineage>
</organism>
<dbReference type="GO" id="GO:0009089">
    <property type="term" value="P:lysine biosynthetic process via diaminopimelate"/>
    <property type="evidence" value="ECO:0007669"/>
    <property type="project" value="UniProtKB-UniRule"/>
</dbReference>
<feature type="binding site" evidence="5">
    <location>
        <position position="246"/>
    </location>
    <ligand>
        <name>pyridoxal 5'-phosphate</name>
        <dbReference type="ChEBI" id="CHEBI:597326"/>
    </ligand>
</feature>
<feature type="binding site" evidence="5">
    <location>
        <position position="397"/>
    </location>
    <ligand>
        <name>substrate</name>
    </ligand>
</feature>
<evidence type="ECO:0000256" key="8">
    <source>
        <dbReference type="RuleBase" id="RU003738"/>
    </source>
</evidence>
<comment type="subunit">
    <text evidence="5">Homodimer.</text>
</comment>
<evidence type="ECO:0000256" key="2">
    <source>
        <dbReference type="ARBA" id="ARBA00022793"/>
    </source>
</evidence>
<dbReference type="EC" id="4.1.1.20" evidence="5 6"/>
<evidence type="ECO:0000256" key="1">
    <source>
        <dbReference type="ARBA" id="ARBA00001933"/>
    </source>
</evidence>
<feature type="binding site" evidence="5">
    <location>
        <position position="397"/>
    </location>
    <ligand>
        <name>pyridoxal 5'-phosphate</name>
        <dbReference type="ChEBI" id="CHEBI:597326"/>
    </ligand>
</feature>
<dbReference type="Gene3D" id="2.40.37.10">
    <property type="entry name" value="Lyase, Ornithine Decarboxylase, Chain A, domain 1"/>
    <property type="match status" value="1"/>
</dbReference>
<feature type="binding site" evidence="5">
    <location>
        <position position="362"/>
    </location>
    <ligand>
        <name>substrate</name>
    </ligand>
</feature>
<feature type="domain" description="Orn/DAP/Arg decarboxylase 2 N-terminal" evidence="9">
    <location>
        <begin position="66"/>
        <end position="294"/>
    </location>
</feature>
<comment type="similarity">
    <text evidence="5">Belongs to the Orn/Lys/Arg decarboxylase class-II family. LysA subfamily.</text>
</comment>
<dbReference type="PANTHER" id="PTHR43727">
    <property type="entry name" value="DIAMINOPIMELATE DECARBOXYLASE"/>
    <property type="match status" value="1"/>
</dbReference>
<evidence type="ECO:0000256" key="3">
    <source>
        <dbReference type="ARBA" id="ARBA00022898"/>
    </source>
</evidence>
<evidence type="ECO:0000313" key="11">
    <source>
        <dbReference type="Proteomes" id="UP000192920"/>
    </source>
</evidence>
<dbReference type="SUPFAM" id="SSF51419">
    <property type="entry name" value="PLP-binding barrel"/>
    <property type="match status" value="1"/>
</dbReference>
<dbReference type="PANTHER" id="PTHR43727:SF2">
    <property type="entry name" value="GROUP IV DECARBOXYLASE"/>
    <property type="match status" value="1"/>
</dbReference>
<evidence type="ECO:0000256" key="7">
    <source>
        <dbReference type="PIRSR" id="PIRSR600183-50"/>
    </source>
</evidence>
<evidence type="ECO:0000256" key="5">
    <source>
        <dbReference type="HAMAP-Rule" id="MF_02120"/>
    </source>
</evidence>
<accession>A0A1Y6BDC1</accession>
<dbReference type="UniPathway" id="UPA00034">
    <property type="reaction ID" value="UER00027"/>
</dbReference>
<dbReference type="Pfam" id="PF02784">
    <property type="entry name" value="Orn_Arg_deC_N"/>
    <property type="match status" value="1"/>
</dbReference>
<gene>
    <name evidence="5" type="primary">lysA</name>
    <name evidence="10" type="ORF">SAMN02745746_00465</name>
</gene>
<feature type="modified residue" description="N6-(pyridoxal phosphate)lysine" evidence="5 7">
    <location>
        <position position="72"/>
    </location>
</feature>
<dbReference type="SUPFAM" id="SSF50621">
    <property type="entry name" value="Alanine racemase C-terminal domain-like"/>
    <property type="match status" value="1"/>
</dbReference>
<dbReference type="InterPro" id="IPR022653">
    <property type="entry name" value="De-COase2_pyr-phos_BS"/>
</dbReference>
<feature type="binding site" evidence="5">
    <location>
        <begin position="287"/>
        <end position="290"/>
    </location>
    <ligand>
        <name>pyridoxal 5'-phosphate</name>
        <dbReference type="ChEBI" id="CHEBI:597326"/>
    </ligand>
</feature>
<dbReference type="HAMAP" id="MF_02120">
    <property type="entry name" value="LysA"/>
    <property type="match status" value="1"/>
</dbReference>
<dbReference type="CDD" id="cd06828">
    <property type="entry name" value="PLPDE_III_DapDC"/>
    <property type="match status" value="1"/>
</dbReference>
<dbReference type="PRINTS" id="PR01179">
    <property type="entry name" value="ODADCRBXLASE"/>
</dbReference>
<evidence type="ECO:0000256" key="4">
    <source>
        <dbReference type="ARBA" id="ARBA00023239"/>
    </source>
</evidence>
<dbReference type="NCBIfam" id="TIGR01048">
    <property type="entry name" value="lysA"/>
    <property type="match status" value="1"/>
</dbReference>
<comment type="function">
    <text evidence="5">Specifically catalyzes the decarboxylation of meso-diaminopimelate (meso-DAP) to L-lysine.</text>
</comment>
<comment type="pathway">
    <text evidence="5 8">Amino-acid biosynthesis; L-lysine biosynthesis via DAP pathway; L-lysine from DL-2,6-diaminopimelate: step 1/1.</text>
</comment>
<dbReference type="PRINTS" id="PR01181">
    <property type="entry name" value="DAPDCRBXLASE"/>
</dbReference>
<dbReference type="PROSITE" id="PS00878">
    <property type="entry name" value="ODR_DC_2_1"/>
    <property type="match status" value="1"/>
</dbReference>
<evidence type="ECO:0000313" key="10">
    <source>
        <dbReference type="EMBL" id="SME97810.1"/>
    </source>
</evidence>
<keyword evidence="3 5" id="KW-0663">Pyridoxal phosphate</keyword>
<dbReference type="InterPro" id="IPR022644">
    <property type="entry name" value="De-COase2_N"/>
</dbReference>
<sequence>MPIDAAAFRAAPDNRAAPVAAQEPCRMTTPSPELLDAIAREHGTPVWIYDAAVIRERIAQLRDFDVIRFAQKACSNTHILRLMREEGVVVDAVSLGEIERALAAGFSGRGEEPSGIVLTADLLDQATLARVVEEQIPVNAGSIDMLRQLGAVSPGHRVWLRINPGFGHGHSNKTNTGGENSKHGIWHEQLSDALKVIGEHGLKLVGLHMHIGSGVDYGHLQQVCGAMVELVAGMGHDLEAISAGGGLSIPYREGDARIDTAHYFGLWDAARKEIEAKLGHPVRLEIEPGRFLVAESGVLLAEVRAVKDMGSRHFVLVDAGFNDLMRPSMYGSYHGISLVAQGRPQPAADVLVPTVVAGPLCESGDVFTQEDGGVVVTRDLPPCQVGDYLLFHDTGAYGASMSSNYNSRPLLPEVLIDGDFARLIRRRQTMVELLALEAV</sequence>
<dbReference type="InterPro" id="IPR000183">
    <property type="entry name" value="Orn/DAP/Arg_de-COase"/>
</dbReference>
<dbReference type="AlphaFoldDB" id="A0A1Y6BDC1"/>
<comment type="cofactor">
    <cofactor evidence="1 5 7 8">
        <name>pyridoxal 5'-phosphate</name>
        <dbReference type="ChEBI" id="CHEBI:597326"/>
    </cofactor>
</comment>
<comment type="catalytic activity">
    <reaction evidence="5 8">
        <text>meso-2,6-diaminopimelate + H(+) = L-lysine + CO2</text>
        <dbReference type="Rhea" id="RHEA:15101"/>
        <dbReference type="ChEBI" id="CHEBI:15378"/>
        <dbReference type="ChEBI" id="CHEBI:16526"/>
        <dbReference type="ChEBI" id="CHEBI:32551"/>
        <dbReference type="ChEBI" id="CHEBI:57791"/>
        <dbReference type="EC" id="4.1.1.20"/>
    </reaction>
</comment>
<keyword evidence="5 8" id="KW-0457">Lysine biosynthesis</keyword>
<dbReference type="PROSITE" id="PS00879">
    <property type="entry name" value="ODR_DC_2_2"/>
    <property type="match status" value="1"/>
</dbReference>
<dbReference type="STRING" id="1123014.SAMN02745746_00465"/>
<dbReference type="Gene3D" id="3.20.20.10">
    <property type="entry name" value="Alanine racemase"/>
    <property type="match status" value="1"/>
</dbReference>